<name>A0AAI9VCS4_9PEZI</name>
<reference evidence="1" key="1">
    <citation type="submission" date="2016-11" db="EMBL/GenBank/DDBJ databases">
        <title>The genome sequence of Colletotrichum cuscutae.</title>
        <authorList>
            <person name="Baroncelli R."/>
        </authorList>
    </citation>
    <scope>NUCLEOTIDE SEQUENCE</scope>
    <source>
        <strain evidence="1">IMI 304802</strain>
    </source>
</reference>
<comment type="caution">
    <text evidence="1">The sequence shown here is derived from an EMBL/GenBank/DDBJ whole genome shotgun (WGS) entry which is preliminary data.</text>
</comment>
<evidence type="ECO:0000313" key="1">
    <source>
        <dbReference type="EMBL" id="KAK1481894.1"/>
    </source>
</evidence>
<accession>A0AAI9VCS4</accession>
<dbReference type="Proteomes" id="UP001239213">
    <property type="component" value="Unassembled WGS sequence"/>
</dbReference>
<gene>
    <name evidence="1" type="ORF">CCUS01_15904</name>
</gene>
<dbReference type="AlphaFoldDB" id="A0AAI9VCS4"/>
<keyword evidence="2" id="KW-1185">Reference proteome</keyword>
<protein>
    <submittedName>
        <fullName evidence="1">Cytochrome P450</fullName>
    </submittedName>
</protein>
<sequence>MEYTTLPLHCIGCCGGSRHNPPDGYGPGHRGKTKAQNRQLRILVKSGVFRVTALDGSDLVLIAPEHWLASCKKTDEEVASALLLVLLNGVIMQPQILLIYSNVIWKVILGNSFKPEVVGIFVTYSATLISVMKALKAQRPLLARISAAFSKDVRQANAQLKQASALFAPLFEQCVQASEQGLARSSLDPEWLLAYYQINPEERETERYYRDVHYGQYVCASPSRASTPEFDNSRRLF</sequence>
<proteinExistence type="predicted"/>
<organism evidence="1 2">
    <name type="scientific">Colletotrichum cuscutae</name>
    <dbReference type="NCBI Taxonomy" id="1209917"/>
    <lineage>
        <taxon>Eukaryota</taxon>
        <taxon>Fungi</taxon>
        <taxon>Dikarya</taxon>
        <taxon>Ascomycota</taxon>
        <taxon>Pezizomycotina</taxon>
        <taxon>Sordariomycetes</taxon>
        <taxon>Hypocreomycetidae</taxon>
        <taxon>Glomerellales</taxon>
        <taxon>Glomerellaceae</taxon>
        <taxon>Colletotrichum</taxon>
        <taxon>Colletotrichum acutatum species complex</taxon>
    </lineage>
</organism>
<dbReference type="EMBL" id="MPDP01000095">
    <property type="protein sequence ID" value="KAK1481894.1"/>
    <property type="molecule type" value="Genomic_DNA"/>
</dbReference>
<evidence type="ECO:0000313" key="2">
    <source>
        <dbReference type="Proteomes" id="UP001239213"/>
    </source>
</evidence>